<dbReference type="InterPro" id="IPR018911">
    <property type="entry name" value="Gmad2_Ig-like_dom"/>
</dbReference>
<gene>
    <name evidence="3" type="ORF">ACFOLH_05945</name>
</gene>
<feature type="compositionally biased region" description="Low complexity" evidence="1">
    <location>
        <begin position="100"/>
        <end position="130"/>
    </location>
</feature>
<proteinExistence type="predicted"/>
<feature type="region of interest" description="Disordered" evidence="1">
    <location>
        <begin position="88"/>
        <end position="151"/>
    </location>
</feature>
<protein>
    <submittedName>
        <fullName evidence="3">Gmad2 immunoglobulin-like domain-containing protein</fullName>
    </submittedName>
</protein>
<feature type="region of interest" description="Disordered" evidence="1">
    <location>
        <begin position="1"/>
        <end position="59"/>
    </location>
</feature>
<sequence length="410" mass="40346">MPEHLPPVGPVGPGPTDPTGRGHRGDPGDRGAEQALRRALAAQAAGVSPGPAPRVDELVGRARPRRWPAALAAAAAVAALATASAVALQPDPTPPPVAAPSPSAAPSAGPGEPSTSTAPSEPATPSAAPSAAPPPPSDAPSVTAAPSGGPACTPTEVPVLLWSSVEQQLTDGVVLRVAPDRARVPAGCPGDPSQPDVVVRAAVLALLRDPAPDPDQVNLWVAAGAPAAEEDVSVETSGAGTTVDLPSGAFAGGLGSEAAAAAVQSLVRTVVSNGGTAPVTVLVDGAAGAEVWGAVVLDAPLSPSTEDLAGGWVLDPYEGQRVPAGTVTLSGTATAFEGSVSWVVQDADGTAVAEGATQSGSNGDYGPWTVPVELPPGTWTVVLRAENMAGEAEGPGPWLWEDSTTFTVVP</sequence>
<feature type="domain" description="GerMN" evidence="2">
    <location>
        <begin position="199"/>
        <end position="292"/>
    </location>
</feature>
<dbReference type="EMBL" id="JBHRWW010000003">
    <property type="protein sequence ID" value="MFC3687881.1"/>
    <property type="molecule type" value="Genomic_DNA"/>
</dbReference>
<evidence type="ECO:0000313" key="4">
    <source>
        <dbReference type="Proteomes" id="UP001595685"/>
    </source>
</evidence>
<comment type="caution">
    <text evidence="3">The sequence shown here is derived from an EMBL/GenBank/DDBJ whole genome shotgun (WGS) entry which is preliminary data.</text>
</comment>
<reference evidence="4" key="1">
    <citation type="journal article" date="2019" name="Int. J. Syst. Evol. Microbiol.">
        <title>The Global Catalogue of Microorganisms (GCM) 10K type strain sequencing project: providing services to taxonomists for standard genome sequencing and annotation.</title>
        <authorList>
            <consortium name="The Broad Institute Genomics Platform"/>
            <consortium name="The Broad Institute Genome Sequencing Center for Infectious Disease"/>
            <person name="Wu L."/>
            <person name="Ma J."/>
        </authorList>
    </citation>
    <scope>NUCLEOTIDE SEQUENCE [LARGE SCALE GENOMIC DNA]</scope>
    <source>
        <strain evidence="4">NCAIM B.02333</strain>
    </source>
</reference>
<feature type="compositionally biased region" description="Basic and acidic residues" evidence="1">
    <location>
        <begin position="23"/>
        <end position="36"/>
    </location>
</feature>
<feature type="compositionally biased region" description="Pro residues" evidence="1">
    <location>
        <begin position="1"/>
        <end position="16"/>
    </location>
</feature>
<dbReference type="InterPro" id="IPR019606">
    <property type="entry name" value="GerMN"/>
</dbReference>
<dbReference type="Proteomes" id="UP001595685">
    <property type="component" value="Unassembled WGS sequence"/>
</dbReference>
<evidence type="ECO:0000259" key="2">
    <source>
        <dbReference type="SMART" id="SM00909"/>
    </source>
</evidence>
<organism evidence="3 4">
    <name type="scientific">Aquipuribacter hungaricus</name>
    <dbReference type="NCBI Taxonomy" id="545624"/>
    <lineage>
        <taxon>Bacteria</taxon>
        <taxon>Bacillati</taxon>
        <taxon>Actinomycetota</taxon>
        <taxon>Actinomycetes</taxon>
        <taxon>Micrococcales</taxon>
        <taxon>Intrasporangiaceae</taxon>
        <taxon>Aquipuribacter</taxon>
    </lineage>
</organism>
<name>A0ABV7WDG8_9MICO</name>
<dbReference type="Pfam" id="PF10648">
    <property type="entry name" value="Gmad2"/>
    <property type="match status" value="1"/>
</dbReference>
<accession>A0ABV7WDG8</accession>
<dbReference type="Pfam" id="PF10646">
    <property type="entry name" value="Germane"/>
    <property type="match status" value="1"/>
</dbReference>
<dbReference type="RefSeq" id="WP_376985437.1">
    <property type="nucleotide sequence ID" value="NZ_JBHRWW010000003.1"/>
</dbReference>
<keyword evidence="4" id="KW-1185">Reference proteome</keyword>
<evidence type="ECO:0000256" key="1">
    <source>
        <dbReference type="SAM" id="MobiDB-lite"/>
    </source>
</evidence>
<dbReference type="SMART" id="SM00909">
    <property type="entry name" value="Germane"/>
    <property type="match status" value="1"/>
</dbReference>
<evidence type="ECO:0000313" key="3">
    <source>
        <dbReference type="EMBL" id="MFC3687881.1"/>
    </source>
</evidence>